<dbReference type="PROSITE" id="PS51375">
    <property type="entry name" value="PPR"/>
    <property type="match status" value="1"/>
</dbReference>
<dbReference type="AlphaFoldDB" id="A0A835LTJ2"/>
<dbReference type="EMBL" id="JADFTS010000005">
    <property type="protein sequence ID" value="KAF9604357.1"/>
    <property type="molecule type" value="Genomic_DNA"/>
</dbReference>
<evidence type="ECO:0000256" key="1">
    <source>
        <dbReference type="ARBA" id="ARBA00022737"/>
    </source>
</evidence>
<dbReference type="Pfam" id="PF13041">
    <property type="entry name" value="PPR_2"/>
    <property type="match status" value="1"/>
</dbReference>
<dbReference type="Proteomes" id="UP000631114">
    <property type="component" value="Unassembled WGS sequence"/>
</dbReference>
<dbReference type="PANTHER" id="PTHR47926">
    <property type="entry name" value="PENTATRICOPEPTIDE REPEAT-CONTAINING PROTEIN"/>
    <property type="match status" value="1"/>
</dbReference>
<dbReference type="InterPro" id="IPR046960">
    <property type="entry name" value="PPR_At4g14850-like_plant"/>
</dbReference>
<dbReference type="NCBIfam" id="TIGR00756">
    <property type="entry name" value="PPR"/>
    <property type="match status" value="1"/>
</dbReference>
<dbReference type="InterPro" id="IPR002885">
    <property type="entry name" value="PPR_rpt"/>
</dbReference>
<evidence type="ECO:0000256" key="2">
    <source>
        <dbReference type="PROSITE-ProRule" id="PRU00708"/>
    </source>
</evidence>
<accession>A0A835LTJ2</accession>
<dbReference type="InterPro" id="IPR011990">
    <property type="entry name" value="TPR-like_helical_dom_sf"/>
</dbReference>
<dbReference type="Gene3D" id="1.25.40.10">
    <property type="entry name" value="Tetratricopeptide repeat domain"/>
    <property type="match status" value="1"/>
</dbReference>
<dbReference type="GO" id="GO:0009451">
    <property type="term" value="P:RNA modification"/>
    <property type="evidence" value="ECO:0007669"/>
    <property type="project" value="InterPro"/>
</dbReference>
<comment type="caution">
    <text evidence="3">The sequence shown here is derived from an EMBL/GenBank/DDBJ whole genome shotgun (WGS) entry which is preliminary data.</text>
</comment>
<dbReference type="GO" id="GO:0003723">
    <property type="term" value="F:RNA binding"/>
    <property type="evidence" value="ECO:0007669"/>
    <property type="project" value="InterPro"/>
</dbReference>
<evidence type="ECO:0000313" key="4">
    <source>
        <dbReference type="Proteomes" id="UP000631114"/>
    </source>
</evidence>
<keyword evidence="1" id="KW-0677">Repeat</keyword>
<protein>
    <recommendedName>
        <fullName evidence="5">Pentatricopeptide repeat-containing protein</fullName>
    </recommendedName>
</protein>
<feature type="non-terminal residue" evidence="3">
    <location>
        <position position="1"/>
    </location>
</feature>
<organism evidence="3 4">
    <name type="scientific">Coptis chinensis</name>
    <dbReference type="NCBI Taxonomy" id="261450"/>
    <lineage>
        <taxon>Eukaryota</taxon>
        <taxon>Viridiplantae</taxon>
        <taxon>Streptophyta</taxon>
        <taxon>Embryophyta</taxon>
        <taxon>Tracheophyta</taxon>
        <taxon>Spermatophyta</taxon>
        <taxon>Magnoliopsida</taxon>
        <taxon>Ranunculales</taxon>
        <taxon>Ranunculaceae</taxon>
        <taxon>Coptidoideae</taxon>
        <taxon>Coptis</taxon>
    </lineage>
</organism>
<name>A0A835LTJ2_9MAGN</name>
<reference evidence="3 4" key="1">
    <citation type="submission" date="2020-10" db="EMBL/GenBank/DDBJ databases">
        <title>The Coptis chinensis genome and diversification of protoberbering-type alkaloids.</title>
        <authorList>
            <person name="Wang B."/>
            <person name="Shu S."/>
            <person name="Song C."/>
            <person name="Liu Y."/>
        </authorList>
    </citation>
    <scope>NUCLEOTIDE SEQUENCE [LARGE SCALE GENOMIC DNA]</scope>
    <source>
        <strain evidence="3">HL-2020</strain>
        <tissue evidence="3">Leaf</tissue>
    </source>
</reference>
<gene>
    <name evidence="3" type="ORF">IFM89_006364</name>
</gene>
<keyword evidence="4" id="KW-1185">Reference proteome</keyword>
<proteinExistence type="predicted"/>
<dbReference type="PANTHER" id="PTHR47926:SF370">
    <property type="entry name" value="DYW DOMAIN-CONTAINING PROTEIN"/>
    <property type="match status" value="1"/>
</dbReference>
<dbReference type="OrthoDB" id="185373at2759"/>
<dbReference type="InterPro" id="IPR046848">
    <property type="entry name" value="E_motif"/>
</dbReference>
<sequence length="137" mass="15046">IEETQEVFDSISEKNLISWNAMISGYAQNGQGTKAAAFFESMLKSSLAPDHISYVAVLSGCSHSGLVIEGKQYFDSMTKDQDLTHCAVKHLFELDPKHSGSYVLLANLYADSGNLNALSDVRKLMRERGIRKNPGCS</sequence>
<dbReference type="Pfam" id="PF20431">
    <property type="entry name" value="E_motif"/>
    <property type="match status" value="1"/>
</dbReference>
<evidence type="ECO:0000313" key="3">
    <source>
        <dbReference type="EMBL" id="KAF9604357.1"/>
    </source>
</evidence>
<feature type="repeat" description="PPR" evidence="2">
    <location>
        <begin position="15"/>
        <end position="49"/>
    </location>
</feature>
<evidence type="ECO:0008006" key="5">
    <source>
        <dbReference type="Google" id="ProtNLM"/>
    </source>
</evidence>